<dbReference type="AlphaFoldDB" id="A0A1H0FSI3"/>
<evidence type="ECO:0000313" key="1">
    <source>
        <dbReference type="EMBL" id="SDN97600.1"/>
    </source>
</evidence>
<comment type="caution">
    <text evidence="1">The sequence shown here is derived from an EMBL/GenBank/DDBJ whole genome shotgun (WGS) entry which is preliminary data.</text>
</comment>
<sequence length="86" mass="9746">MVIKVNTIVYDGKEYLVADIPDVITGSESRLSIGSHSLNIALYDDVNGFQDGTAKEIDEQIYAYIDDEYFSLEDIEFLSKVKEFLD</sequence>
<evidence type="ECO:0000313" key="2">
    <source>
        <dbReference type="Proteomes" id="UP000199134"/>
    </source>
</evidence>
<organism evidence="1 2">
    <name type="scientific">Prevotella communis</name>
    <dbReference type="NCBI Taxonomy" id="2913614"/>
    <lineage>
        <taxon>Bacteria</taxon>
        <taxon>Pseudomonadati</taxon>
        <taxon>Bacteroidota</taxon>
        <taxon>Bacteroidia</taxon>
        <taxon>Bacteroidales</taxon>
        <taxon>Prevotellaceae</taxon>
        <taxon>Prevotella</taxon>
    </lineage>
</organism>
<dbReference type="EMBL" id="FNIW01000006">
    <property type="protein sequence ID" value="SDN97600.1"/>
    <property type="molecule type" value="Genomic_DNA"/>
</dbReference>
<gene>
    <name evidence="1" type="ORF">SAMN04487900_10670</name>
</gene>
<protein>
    <submittedName>
        <fullName evidence="1">Uncharacterized protein</fullName>
    </submittedName>
</protein>
<proteinExistence type="predicted"/>
<name>A0A1H0FSI3_9BACT</name>
<accession>A0A1H0FSI3</accession>
<dbReference type="Proteomes" id="UP000199134">
    <property type="component" value="Unassembled WGS sequence"/>
</dbReference>
<reference evidence="2" key="1">
    <citation type="submission" date="2016-10" db="EMBL/GenBank/DDBJ databases">
        <authorList>
            <person name="de Groot N.N."/>
        </authorList>
    </citation>
    <scope>NUCLEOTIDE SEQUENCE [LARGE SCALE GENOMIC DNA]</scope>
    <source>
        <strain evidence="2">BP1-145</strain>
    </source>
</reference>